<dbReference type="PANTHER" id="PTHR43038:SF3">
    <property type="entry name" value="ABC TRANSPORTER G FAMILY MEMBER 20 ISOFORM X1"/>
    <property type="match status" value="1"/>
</dbReference>
<dbReference type="PANTHER" id="PTHR43038">
    <property type="entry name" value="ATP-BINDING CASSETTE, SUB-FAMILY H, MEMBER 1"/>
    <property type="match status" value="1"/>
</dbReference>
<protein>
    <submittedName>
        <fullName evidence="5">ABC transporter ATP-binding protein</fullName>
    </submittedName>
</protein>
<evidence type="ECO:0000256" key="2">
    <source>
        <dbReference type="ARBA" id="ARBA00022840"/>
    </source>
</evidence>
<dbReference type="KEGG" id="asun:KG104_10545"/>
<accession>A0A975PCS3</accession>
<proteinExistence type="predicted"/>
<dbReference type="EMBL" id="CP076456">
    <property type="protein sequence ID" value="QWQ34973.1"/>
    <property type="molecule type" value="Genomic_DNA"/>
</dbReference>
<dbReference type="InterPro" id="IPR003593">
    <property type="entry name" value="AAA+_ATPase"/>
</dbReference>
<keyword evidence="6" id="KW-1185">Reference proteome</keyword>
<reference evidence="5" key="1">
    <citation type="submission" date="2021-06" db="EMBL/GenBank/DDBJ databases">
        <title>Novel species in genus Arthrobacter.</title>
        <authorList>
            <person name="Zhang G."/>
        </authorList>
    </citation>
    <scope>NUCLEOTIDE SEQUENCE</scope>
    <source>
        <strain evidence="5">Zg-ZUI122</strain>
    </source>
</reference>
<evidence type="ECO:0000256" key="3">
    <source>
        <dbReference type="SAM" id="MobiDB-lite"/>
    </source>
</evidence>
<dbReference type="AlphaFoldDB" id="A0A975PCS3"/>
<dbReference type="Proteomes" id="UP000680588">
    <property type="component" value="Chromosome"/>
</dbReference>
<dbReference type="GO" id="GO:0005524">
    <property type="term" value="F:ATP binding"/>
    <property type="evidence" value="ECO:0007669"/>
    <property type="project" value="UniProtKB-KW"/>
</dbReference>
<evidence type="ECO:0000259" key="4">
    <source>
        <dbReference type="PROSITE" id="PS50893"/>
    </source>
</evidence>
<feature type="compositionally biased region" description="Pro residues" evidence="3">
    <location>
        <begin position="1"/>
        <end position="15"/>
    </location>
</feature>
<gene>
    <name evidence="5" type="ORF">KG104_10545</name>
</gene>
<dbReference type="GO" id="GO:0016887">
    <property type="term" value="F:ATP hydrolysis activity"/>
    <property type="evidence" value="ECO:0007669"/>
    <property type="project" value="InterPro"/>
</dbReference>
<dbReference type="Pfam" id="PF00005">
    <property type="entry name" value="ABC_tran"/>
    <property type="match status" value="1"/>
</dbReference>
<evidence type="ECO:0000313" key="6">
    <source>
        <dbReference type="Proteomes" id="UP000680588"/>
    </source>
</evidence>
<keyword evidence="2 5" id="KW-0067">ATP-binding</keyword>
<evidence type="ECO:0000256" key="1">
    <source>
        <dbReference type="ARBA" id="ARBA00022741"/>
    </source>
</evidence>
<dbReference type="SMART" id="SM00382">
    <property type="entry name" value="AAA"/>
    <property type="match status" value="1"/>
</dbReference>
<dbReference type="CDD" id="cd03230">
    <property type="entry name" value="ABC_DR_subfamily_A"/>
    <property type="match status" value="1"/>
</dbReference>
<name>A0A975PCS3_9MICC</name>
<evidence type="ECO:0000313" key="5">
    <source>
        <dbReference type="EMBL" id="QWQ34973.1"/>
    </source>
</evidence>
<organism evidence="5 6">
    <name type="scientific">Arthrobacter sunyaminii</name>
    <dbReference type="NCBI Taxonomy" id="2816859"/>
    <lineage>
        <taxon>Bacteria</taxon>
        <taxon>Bacillati</taxon>
        <taxon>Actinomycetota</taxon>
        <taxon>Actinomycetes</taxon>
        <taxon>Micrococcales</taxon>
        <taxon>Micrococcaceae</taxon>
        <taxon>Arthrobacter</taxon>
    </lineage>
</organism>
<feature type="region of interest" description="Disordered" evidence="3">
    <location>
        <begin position="1"/>
        <end position="20"/>
    </location>
</feature>
<dbReference type="SUPFAM" id="SSF52540">
    <property type="entry name" value="P-loop containing nucleoside triphosphate hydrolases"/>
    <property type="match status" value="1"/>
</dbReference>
<keyword evidence="1" id="KW-0547">Nucleotide-binding</keyword>
<dbReference type="InterPro" id="IPR027417">
    <property type="entry name" value="P-loop_NTPase"/>
</dbReference>
<sequence>MPPPPPTDPPPPPAGAPIESPAIRSTGLLVKRGGTTALDGLTVAVPRGQVVGLLGPSGSGKTTFMRAVVGTQRITEGTVQVLGSPAGSPDLRRRVGYLAQGAGVYDDLSVLENLRYFARILGAPATDPERVLQETDLGGQAGQLAGSLSGGQHRRVSLAVALLGTPELLILDEPTVGLDPVLRRDLWNLFATLASRGVSLLVSSHVMDEANRCGRILLLHEGRLLADLTPAELLERTGAPDADTAFLTLLGAT</sequence>
<dbReference type="PROSITE" id="PS50893">
    <property type="entry name" value="ABC_TRANSPORTER_2"/>
    <property type="match status" value="1"/>
</dbReference>
<dbReference type="InterPro" id="IPR003439">
    <property type="entry name" value="ABC_transporter-like_ATP-bd"/>
</dbReference>
<dbReference type="Gene3D" id="3.40.50.300">
    <property type="entry name" value="P-loop containing nucleotide triphosphate hydrolases"/>
    <property type="match status" value="1"/>
</dbReference>
<feature type="domain" description="ABC transporter" evidence="4">
    <location>
        <begin position="23"/>
        <end position="246"/>
    </location>
</feature>